<dbReference type="EMBL" id="JBHTLX010000023">
    <property type="protein sequence ID" value="MFD1250386.1"/>
    <property type="molecule type" value="Genomic_DNA"/>
</dbReference>
<feature type="compositionally biased region" description="Basic and acidic residues" evidence="4">
    <location>
        <begin position="323"/>
        <end position="336"/>
    </location>
</feature>
<dbReference type="PROSITE" id="PS50893">
    <property type="entry name" value="ABC_TRANSPORTER_2"/>
    <property type="match status" value="2"/>
</dbReference>
<feature type="domain" description="ABC transporter" evidence="5">
    <location>
        <begin position="344"/>
        <end position="543"/>
    </location>
</feature>
<dbReference type="InterPro" id="IPR003593">
    <property type="entry name" value="AAA+_ATPase"/>
</dbReference>
<keyword evidence="2" id="KW-0547">Nucleotide-binding</keyword>
<dbReference type="SUPFAM" id="SSF52540">
    <property type="entry name" value="P-loop containing nucleoside triphosphate hydrolases"/>
    <property type="match status" value="2"/>
</dbReference>
<dbReference type="Pfam" id="PF00005">
    <property type="entry name" value="ABC_tran"/>
    <property type="match status" value="2"/>
</dbReference>
<dbReference type="PANTHER" id="PTHR19211:SF14">
    <property type="entry name" value="ATP-BINDING CASSETTE SUB-FAMILY F MEMBER 1"/>
    <property type="match status" value="1"/>
</dbReference>
<gene>
    <name evidence="6" type="ORF">ACFQ3F_21520</name>
</gene>
<dbReference type="InterPro" id="IPR017871">
    <property type="entry name" value="ABC_transporter-like_CS"/>
</dbReference>
<evidence type="ECO:0000313" key="6">
    <source>
        <dbReference type="EMBL" id="MFD1250386.1"/>
    </source>
</evidence>
<keyword evidence="3 6" id="KW-0067">ATP-binding</keyword>
<dbReference type="Proteomes" id="UP001597229">
    <property type="component" value="Unassembled WGS sequence"/>
</dbReference>
<dbReference type="PROSITE" id="PS00211">
    <property type="entry name" value="ABC_TRANSPORTER_1"/>
    <property type="match status" value="2"/>
</dbReference>
<name>A0ABW3W4Y6_9ACTN</name>
<sequence>MSTPTTPTLAPLVVRDLTVTFGRRTVLDGIDLLAQPGRRIGLIGENGAGKSTLLRAVTGALPATAQVSGTIERPDDLAFLTQEPPFGDDDTIADVLATALRPLREAVAAVERLADRLDEPAIAEEYAAALDLALAHDAWDADRRALLAAEQLGLDHLDQQRRVGSLSGGQRTRLALATLMTRRPQCLLLDEPTNHLDDDAVALLVAFLRDLPGVVVLTSHDRVLLDEVCTDLVDLDPVGMGTDGRGGRRYGGGWTAYAEARAAARRRWEETWAAQQDELDRLREATRIDKSNVAPGRGPRDNDKFIHAFKGQNVDRALARRKRDAERRLEEAERTQVRKPPTPLRLATALTDAGTAGGRMVTVRDLRVDGRLRLDTLDVGSGEHLLVTGGNGTGKSTLLGVLSGRIAPTAGVVQVGAQRVAELTQDPVFPDLTATAHDTYVAAVGPELAARRPLRSLGLLPAREHPKPVVLLSVGQRRRLALAVAVVTGPDLLLLDEPTNHLSLSLVGELEEAIGVSPGTVVVASHDRWLRRRWEGSTLALGS</sequence>
<organism evidence="6 7">
    <name type="scientific">Nocardioides ginsengisoli</name>
    <dbReference type="NCBI Taxonomy" id="363868"/>
    <lineage>
        <taxon>Bacteria</taxon>
        <taxon>Bacillati</taxon>
        <taxon>Actinomycetota</taxon>
        <taxon>Actinomycetes</taxon>
        <taxon>Propionibacteriales</taxon>
        <taxon>Nocardioidaceae</taxon>
        <taxon>Nocardioides</taxon>
    </lineage>
</organism>
<feature type="domain" description="ABC transporter" evidence="5">
    <location>
        <begin position="12"/>
        <end position="262"/>
    </location>
</feature>
<evidence type="ECO:0000256" key="1">
    <source>
        <dbReference type="ARBA" id="ARBA00022737"/>
    </source>
</evidence>
<proteinExistence type="predicted"/>
<keyword evidence="1" id="KW-0677">Repeat</keyword>
<dbReference type="Gene3D" id="3.40.50.300">
    <property type="entry name" value="P-loop containing nucleotide triphosphate hydrolases"/>
    <property type="match status" value="2"/>
</dbReference>
<dbReference type="CDD" id="cd03221">
    <property type="entry name" value="ABCF_EF-3"/>
    <property type="match status" value="1"/>
</dbReference>
<dbReference type="SMART" id="SM00382">
    <property type="entry name" value="AAA"/>
    <property type="match status" value="2"/>
</dbReference>
<dbReference type="InterPro" id="IPR050611">
    <property type="entry name" value="ABCF"/>
</dbReference>
<dbReference type="PANTHER" id="PTHR19211">
    <property type="entry name" value="ATP-BINDING TRANSPORT PROTEIN-RELATED"/>
    <property type="match status" value="1"/>
</dbReference>
<reference evidence="7" key="1">
    <citation type="journal article" date="2019" name="Int. J. Syst. Evol. Microbiol.">
        <title>The Global Catalogue of Microorganisms (GCM) 10K type strain sequencing project: providing services to taxonomists for standard genome sequencing and annotation.</title>
        <authorList>
            <consortium name="The Broad Institute Genomics Platform"/>
            <consortium name="The Broad Institute Genome Sequencing Center for Infectious Disease"/>
            <person name="Wu L."/>
            <person name="Ma J."/>
        </authorList>
    </citation>
    <scope>NUCLEOTIDE SEQUENCE [LARGE SCALE GENOMIC DNA]</scope>
    <source>
        <strain evidence="7">CCUG 52478</strain>
    </source>
</reference>
<dbReference type="RefSeq" id="WP_367919659.1">
    <property type="nucleotide sequence ID" value="NZ_BAABAC010000023.1"/>
</dbReference>
<keyword evidence="7" id="KW-1185">Reference proteome</keyword>
<evidence type="ECO:0000256" key="4">
    <source>
        <dbReference type="SAM" id="MobiDB-lite"/>
    </source>
</evidence>
<dbReference type="GO" id="GO:0005524">
    <property type="term" value="F:ATP binding"/>
    <property type="evidence" value="ECO:0007669"/>
    <property type="project" value="UniProtKB-KW"/>
</dbReference>
<accession>A0ABW3W4Y6</accession>
<evidence type="ECO:0000259" key="5">
    <source>
        <dbReference type="PROSITE" id="PS50893"/>
    </source>
</evidence>
<comment type="caution">
    <text evidence="6">The sequence shown here is derived from an EMBL/GenBank/DDBJ whole genome shotgun (WGS) entry which is preliminary data.</text>
</comment>
<protein>
    <submittedName>
        <fullName evidence="6">ABC-F family ATP-binding cassette domain-containing protein</fullName>
    </submittedName>
</protein>
<dbReference type="InterPro" id="IPR003439">
    <property type="entry name" value="ABC_transporter-like_ATP-bd"/>
</dbReference>
<evidence type="ECO:0000256" key="2">
    <source>
        <dbReference type="ARBA" id="ARBA00022741"/>
    </source>
</evidence>
<evidence type="ECO:0000256" key="3">
    <source>
        <dbReference type="ARBA" id="ARBA00022840"/>
    </source>
</evidence>
<feature type="region of interest" description="Disordered" evidence="4">
    <location>
        <begin position="321"/>
        <end position="340"/>
    </location>
</feature>
<evidence type="ECO:0000313" key="7">
    <source>
        <dbReference type="Proteomes" id="UP001597229"/>
    </source>
</evidence>
<dbReference type="InterPro" id="IPR027417">
    <property type="entry name" value="P-loop_NTPase"/>
</dbReference>